<dbReference type="EMBL" id="VSSQ01008853">
    <property type="protein sequence ID" value="MPM40034.1"/>
    <property type="molecule type" value="Genomic_DNA"/>
</dbReference>
<reference evidence="1" key="1">
    <citation type="submission" date="2019-08" db="EMBL/GenBank/DDBJ databases">
        <authorList>
            <person name="Kucharzyk K."/>
            <person name="Murdoch R.W."/>
            <person name="Higgins S."/>
            <person name="Loffler F."/>
        </authorList>
    </citation>
    <scope>NUCLEOTIDE SEQUENCE</scope>
</reference>
<gene>
    <name evidence="1" type="ORF">SDC9_86672</name>
</gene>
<sequence>MAQTAHALGDGRKARSLAVRARLPVAGDADHDKLRIEGRQLLPAQPPLLQRPGTEILDHDVDFAGQATYDLARLVALEVERDRLLVATLRVPPQRGTLVELAPFAQRIPVLRRLDLDHFRAELSQQRAGVRPRYQRAEFKYLDARKRHYIRRRFALIVLLRGRFFLHGCVIRTVSSLSILRKV</sequence>
<accession>A0A644ZR04</accession>
<comment type="caution">
    <text evidence="1">The sequence shown here is derived from an EMBL/GenBank/DDBJ whole genome shotgun (WGS) entry which is preliminary data.</text>
</comment>
<dbReference type="AlphaFoldDB" id="A0A644ZR04"/>
<organism evidence="1">
    <name type="scientific">bioreactor metagenome</name>
    <dbReference type="NCBI Taxonomy" id="1076179"/>
    <lineage>
        <taxon>unclassified sequences</taxon>
        <taxon>metagenomes</taxon>
        <taxon>ecological metagenomes</taxon>
    </lineage>
</organism>
<protein>
    <submittedName>
        <fullName evidence="1">Uncharacterized protein</fullName>
    </submittedName>
</protein>
<proteinExistence type="predicted"/>
<evidence type="ECO:0000313" key="1">
    <source>
        <dbReference type="EMBL" id="MPM40034.1"/>
    </source>
</evidence>
<name>A0A644ZR04_9ZZZZ</name>